<dbReference type="Proteomes" id="UP000242715">
    <property type="component" value="Unassembled WGS sequence"/>
</dbReference>
<dbReference type="InterPro" id="IPR053151">
    <property type="entry name" value="RNase_H-like"/>
</dbReference>
<dbReference type="GO" id="GO:0003676">
    <property type="term" value="F:nucleic acid binding"/>
    <property type="evidence" value="ECO:0007669"/>
    <property type="project" value="InterPro"/>
</dbReference>
<evidence type="ECO:0000313" key="3">
    <source>
        <dbReference type="Proteomes" id="UP000242715"/>
    </source>
</evidence>
<dbReference type="PANTHER" id="PTHR47723">
    <property type="entry name" value="OS05G0353850 PROTEIN"/>
    <property type="match status" value="1"/>
</dbReference>
<dbReference type="InterPro" id="IPR012337">
    <property type="entry name" value="RNaseH-like_sf"/>
</dbReference>
<dbReference type="InterPro" id="IPR002156">
    <property type="entry name" value="RNaseH_domain"/>
</dbReference>
<dbReference type="InterPro" id="IPR036397">
    <property type="entry name" value="RNaseH_sf"/>
</dbReference>
<reference evidence="3" key="1">
    <citation type="journal article" date="2017" name="Front. Plant Sci.">
        <title>Climate Clever Clovers: New Paradigm to Reduce the Environmental Footprint of Ruminants by Breeding Low Methanogenic Forages Utilizing Haplotype Variation.</title>
        <authorList>
            <person name="Kaur P."/>
            <person name="Appels R."/>
            <person name="Bayer P.E."/>
            <person name="Keeble-Gagnere G."/>
            <person name="Wang J."/>
            <person name="Hirakawa H."/>
            <person name="Shirasawa K."/>
            <person name="Vercoe P."/>
            <person name="Stefanova K."/>
            <person name="Durmic Z."/>
            <person name="Nichols P."/>
            <person name="Revell C."/>
            <person name="Isobe S.N."/>
            <person name="Edwards D."/>
            <person name="Erskine W."/>
        </authorList>
    </citation>
    <scope>NUCLEOTIDE SEQUENCE [LARGE SCALE GENOMIC DNA]</scope>
    <source>
        <strain evidence="3">cv. Daliak</strain>
    </source>
</reference>
<feature type="domain" description="RNase H type-1" evidence="1">
    <location>
        <begin position="138"/>
        <end position="254"/>
    </location>
</feature>
<name>A0A2Z6NK97_TRISU</name>
<protein>
    <recommendedName>
        <fullName evidence="1">RNase H type-1 domain-containing protein</fullName>
    </recommendedName>
</protein>
<dbReference type="InterPro" id="IPR044730">
    <property type="entry name" value="RNase_H-like_dom_plant"/>
</dbReference>
<sequence>MISSVEEVVLYPLWCWLASSLDTTIHFQSMSAIWNLVDGFSPQCKVVIKAALINILNAIWIARNNARFNNLVRNWRNSVAWISTNVTAAGNFTSKVSSSSIIDFTTLKRFNVNIHPSKLTTFREVIWQPPIAHWVKCNIDGASTPSSSACGGVFRNSSVDFLCGFANNIGKTSAFIAELWGAMTAIDIAASKNWSNLWLETDSNLVVMAFKSPVLVPWTLSNRWHNCICLTKSMNFMVSHVFREGNFCADSLANVGRTLNSLTFWYEIPPFLKGYFEVNRIGKPFFRVVNI</sequence>
<accession>A0A2Z6NK97</accession>
<dbReference type="SUPFAM" id="SSF53098">
    <property type="entry name" value="Ribonuclease H-like"/>
    <property type="match status" value="1"/>
</dbReference>
<dbReference type="AlphaFoldDB" id="A0A2Z6NK97"/>
<keyword evidence="3" id="KW-1185">Reference proteome</keyword>
<dbReference type="OrthoDB" id="1476293at2759"/>
<evidence type="ECO:0000313" key="2">
    <source>
        <dbReference type="EMBL" id="GAU36890.1"/>
    </source>
</evidence>
<proteinExistence type="predicted"/>
<dbReference type="CDD" id="cd06222">
    <property type="entry name" value="RNase_H_like"/>
    <property type="match status" value="1"/>
</dbReference>
<dbReference type="Gene3D" id="3.30.420.10">
    <property type="entry name" value="Ribonuclease H-like superfamily/Ribonuclease H"/>
    <property type="match status" value="1"/>
</dbReference>
<organism evidence="2 3">
    <name type="scientific">Trifolium subterraneum</name>
    <name type="common">Subterranean clover</name>
    <dbReference type="NCBI Taxonomy" id="3900"/>
    <lineage>
        <taxon>Eukaryota</taxon>
        <taxon>Viridiplantae</taxon>
        <taxon>Streptophyta</taxon>
        <taxon>Embryophyta</taxon>
        <taxon>Tracheophyta</taxon>
        <taxon>Spermatophyta</taxon>
        <taxon>Magnoliopsida</taxon>
        <taxon>eudicotyledons</taxon>
        <taxon>Gunneridae</taxon>
        <taxon>Pentapetalae</taxon>
        <taxon>rosids</taxon>
        <taxon>fabids</taxon>
        <taxon>Fabales</taxon>
        <taxon>Fabaceae</taxon>
        <taxon>Papilionoideae</taxon>
        <taxon>50 kb inversion clade</taxon>
        <taxon>NPAAA clade</taxon>
        <taxon>Hologalegina</taxon>
        <taxon>IRL clade</taxon>
        <taxon>Trifolieae</taxon>
        <taxon>Trifolium</taxon>
    </lineage>
</organism>
<dbReference type="Pfam" id="PF13456">
    <property type="entry name" value="RVT_3"/>
    <property type="match status" value="1"/>
</dbReference>
<evidence type="ECO:0000259" key="1">
    <source>
        <dbReference type="Pfam" id="PF13456"/>
    </source>
</evidence>
<gene>
    <name evidence="2" type="ORF">TSUD_220590</name>
</gene>
<dbReference type="EMBL" id="DF973645">
    <property type="protein sequence ID" value="GAU36890.1"/>
    <property type="molecule type" value="Genomic_DNA"/>
</dbReference>
<dbReference type="GO" id="GO:0004523">
    <property type="term" value="F:RNA-DNA hybrid ribonuclease activity"/>
    <property type="evidence" value="ECO:0007669"/>
    <property type="project" value="InterPro"/>
</dbReference>
<dbReference type="PANTHER" id="PTHR47723:SF23">
    <property type="entry name" value="REVERSE TRANSCRIPTASE-LIKE PROTEIN"/>
    <property type="match status" value="1"/>
</dbReference>